<dbReference type="RefSeq" id="WP_033094434.1">
    <property type="nucleotide sequence ID" value="NZ_JQED01000037.1"/>
</dbReference>
<dbReference type="SMART" id="SM00671">
    <property type="entry name" value="SEL1"/>
    <property type="match status" value="1"/>
</dbReference>
<dbReference type="PATRIC" id="fig|28229.4.peg.2749"/>
<dbReference type="SUPFAM" id="SSF81901">
    <property type="entry name" value="HCP-like"/>
    <property type="match status" value="1"/>
</dbReference>
<keyword evidence="2" id="KW-0472">Membrane</keyword>
<protein>
    <submittedName>
        <fullName evidence="3">Sel1 domain protein repeat-containing protein</fullName>
    </submittedName>
</protein>
<dbReference type="Gene3D" id="1.25.40.10">
    <property type="entry name" value="Tetratricopeptide repeat domain"/>
    <property type="match status" value="1"/>
</dbReference>
<dbReference type="InterPro" id="IPR006597">
    <property type="entry name" value="Sel1-like"/>
</dbReference>
<keyword evidence="2" id="KW-0812">Transmembrane</keyword>
<proteinExistence type="predicted"/>
<sequence>MPQAAIRQEEDDEFLSKATEQQQDISPQGAEEALVSVNAAPAEAIKKEPYYHYTVDTKDPDPWLIMHRTKIIIVIILLAVAVTGSILYKDFQLDEQTKAIVAAPQLNDLYYVDFRVIKNNLRPTEKFRMAKVSDITGNVVTINFSSYFYLQEHELNEAIRYAQLRFEKFFQEKRHNYTMVELQSLVASGAIVLARRPEGNMLDGNVVVPDSHFKSSSIFIPGKKENLAGLEYLKFAKMNEKATLALTKFQESAELGFAQGQVNLAQMYLNGTAVEKDLQKSLEWFKKASIQAYEPAILKYAIVCQQVDGCNIAEFYQELVQAGVNIEFTKQADIRATTKAFERALEEAKVKT</sequence>
<keyword evidence="2" id="KW-1133">Transmembrane helix</keyword>
<dbReference type="InterPro" id="IPR011990">
    <property type="entry name" value="TPR-like_helical_dom_sf"/>
</dbReference>
<evidence type="ECO:0000313" key="3">
    <source>
        <dbReference type="EMBL" id="KGJ90042.1"/>
    </source>
</evidence>
<dbReference type="OrthoDB" id="6101333at2"/>
<gene>
    <name evidence="3" type="ORF">ND2E_3598</name>
</gene>
<dbReference type="Pfam" id="PF08238">
    <property type="entry name" value="Sel1"/>
    <property type="match status" value="1"/>
</dbReference>
<evidence type="ECO:0000256" key="2">
    <source>
        <dbReference type="SAM" id="Phobius"/>
    </source>
</evidence>
<organism evidence="3 4">
    <name type="scientific">Colwellia psychrerythraea</name>
    <name type="common">Vibrio psychroerythus</name>
    <dbReference type="NCBI Taxonomy" id="28229"/>
    <lineage>
        <taxon>Bacteria</taxon>
        <taxon>Pseudomonadati</taxon>
        <taxon>Pseudomonadota</taxon>
        <taxon>Gammaproteobacteria</taxon>
        <taxon>Alteromonadales</taxon>
        <taxon>Colwelliaceae</taxon>
        <taxon>Colwellia</taxon>
    </lineage>
</organism>
<dbReference type="EMBL" id="JQED01000037">
    <property type="protein sequence ID" value="KGJ90042.1"/>
    <property type="molecule type" value="Genomic_DNA"/>
</dbReference>
<feature type="region of interest" description="Disordered" evidence="1">
    <location>
        <begin position="1"/>
        <end position="29"/>
    </location>
</feature>
<evidence type="ECO:0000256" key="1">
    <source>
        <dbReference type="SAM" id="MobiDB-lite"/>
    </source>
</evidence>
<dbReference type="PANTHER" id="PTHR11102:SF160">
    <property type="entry name" value="ERAD-ASSOCIATED E3 UBIQUITIN-PROTEIN LIGASE COMPONENT HRD3"/>
    <property type="match status" value="1"/>
</dbReference>
<comment type="caution">
    <text evidence="3">The sequence shown here is derived from an EMBL/GenBank/DDBJ whole genome shotgun (WGS) entry which is preliminary data.</text>
</comment>
<reference evidence="3 4" key="1">
    <citation type="submission" date="2014-08" db="EMBL/GenBank/DDBJ databases">
        <title>Genomic and Phenotypic Diversity of Colwellia psychrerythraea strains from Disparate Marine Basins.</title>
        <authorList>
            <person name="Techtmann S.M."/>
            <person name="Stelling S.C."/>
            <person name="Utturkar S.M."/>
            <person name="Alshibli N."/>
            <person name="Harris A."/>
            <person name="Brown S.D."/>
            <person name="Hazen T.C."/>
        </authorList>
    </citation>
    <scope>NUCLEOTIDE SEQUENCE [LARGE SCALE GENOMIC DNA]</scope>
    <source>
        <strain evidence="3 4">ND2E</strain>
    </source>
</reference>
<feature type="transmembrane region" description="Helical" evidence="2">
    <location>
        <begin position="71"/>
        <end position="88"/>
    </location>
</feature>
<evidence type="ECO:0000313" key="4">
    <source>
        <dbReference type="Proteomes" id="UP000029843"/>
    </source>
</evidence>
<dbReference type="AlphaFoldDB" id="A0A099KJA6"/>
<name>A0A099KJA6_COLPS</name>
<dbReference type="InterPro" id="IPR050767">
    <property type="entry name" value="Sel1_AlgK"/>
</dbReference>
<dbReference type="PANTHER" id="PTHR11102">
    <property type="entry name" value="SEL-1-LIKE PROTEIN"/>
    <property type="match status" value="1"/>
</dbReference>
<accession>A0A099KJA6</accession>
<dbReference type="Proteomes" id="UP000029843">
    <property type="component" value="Unassembled WGS sequence"/>
</dbReference>